<gene>
    <name evidence="7" type="ORF">RFM27_19970</name>
</gene>
<dbReference type="Gene3D" id="3.40.630.30">
    <property type="match status" value="1"/>
</dbReference>
<keyword evidence="2" id="KW-1277">Toxin-antitoxin system</keyword>
<dbReference type="Proteomes" id="UP001271780">
    <property type="component" value="Unassembled WGS sequence"/>
</dbReference>
<accession>A0ABU4XHV4</accession>
<dbReference type="Pfam" id="PF13508">
    <property type="entry name" value="Acetyltransf_7"/>
    <property type="match status" value="1"/>
</dbReference>
<comment type="caution">
    <text evidence="7">The sequence shown here is derived from an EMBL/GenBank/DDBJ whole genome shotgun (WGS) entry which is preliminary data.</text>
</comment>
<name>A0ABU4XHV4_9HYPH</name>
<evidence type="ECO:0000256" key="4">
    <source>
        <dbReference type="ARBA" id="ARBA00023315"/>
    </source>
</evidence>
<keyword evidence="4" id="KW-0012">Acyltransferase</keyword>
<evidence type="ECO:0000313" key="8">
    <source>
        <dbReference type="Proteomes" id="UP001271780"/>
    </source>
</evidence>
<evidence type="ECO:0000256" key="5">
    <source>
        <dbReference type="ARBA" id="ARBA00049880"/>
    </source>
</evidence>
<dbReference type="InterPro" id="IPR016181">
    <property type="entry name" value="Acyl_CoA_acyltransferase"/>
</dbReference>
<dbReference type="SUPFAM" id="SSF55729">
    <property type="entry name" value="Acyl-CoA N-acyltransferases (Nat)"/>
    <property type="match status" value="1"/>
</dbReference>
<dbReference type="RefSeq" id="WP_320317583.1">
    <property type="nucleotide sequence ID" value="NZ_JAVIIX010000011.1"/>
</dbReference>
<evidence type="ECO:0000313" key="7">
    <source>
        <dbReference type="EMBL" id="MDX8474362.1"/>
    </source>
</evidence>
<dbReference type="PANTHER" id="PTHR36449:SF1">
    <property type="entry name" value="ACETYLTRANSFERASE"/>
    <property type="match status" value="1"/>
</dbReference>
<keyword evidence="8" id="KW-1185">Reference proteome</keyword>
<dbReference type="EMBL" id="JAVIIZ010000012">
    <property type="protein sequence ID" value="MDX8474362.1"/>
    <property type="molecule type" value="Genomic_DNA"/>
</dbReference>
<keyword evidence="1" id="KW-0678">Repressor</keyword>
<evidence type="ECO:0000256" key="2">
    <source>
        <dbReference type="ARBA" id="ARBA00022649"/>
    </source>
</evidence>
<organism evidence="7 8">
    <name type="scientific">Mesorhizobium dulcispinae</name>
    <dbReference type="NCBI Taxonomy" id="3072316"/>
    <lineage>
        <taxon>Bacteria</taxon>
        <taxon>Pseudomonadati</taxon>
        <taxon>Pseudomonadota</taxon>
        <taxon>Alphaproteobacteria</taxon>
        <taxon>Hyphomicrobiales</taxon>
        <taxon>Phyllobacteriaceae</taxon>
        <taxon>Mesorhizobium</taxon>
    </lineage>
</organism>
<keyword evidence="3" id="KW-0808">Transferase</keyword>
<dbReference type="PANTHER" id="PTHR36449">
    <property type="entry name" value="ACETYLTRANSFERASE-RELATED"/>
    <property type="match status" value="1"/>
</dbReference>
<comment type="catalytic activity">
    <reaction evidence="5">
        <text>glycyl-tRNA(Gly) + acetyl-CoA = N-acetylglycyl-tRNA(Gly) + CoA + H(+)</text>
        <dbReference type="Rhea" id="RHEA:81867"/>
        <dbReference type="Rhea" id="RHEA-COMP:9683"/>
        <dbReference type="Rhea" id="RHEA-COMP:19766"/>
        <dbReference type="ChEBI" id="CHEBI:15378"/>
        <dbReference type="ChEBI" id="CHEBI:57287"/>
        <dbReference type="ChEBI" id="CHEBI:57288"/>
        <dbReference type="ChEBI" id="CHEBI:78522"/>
        <dbReference type="ChEBI" id="CHEBI:232036"/>
    </reaction>
</comment>
<evidence type="ECO:0000256" key="1">
    <source>
        <dbReference type="ARBA" id="ARBA00022491"/>
    </source>
</evidence>
<reference evidence="7 8" key="1">
    <citation type="submission" date="2023-08" db="EMBL/GenBank/DDBJ databases">
        <title>Implementing the SeqCode for naming new Mesorhizobium species isolated from Vachellia karroo root nodules.</title>
        <authorList>
            <person name="Van Lill M."/>
        </authorList>
    </citation>
    <scope>NUCLEOTIDE SEQUENCE [LARGE SCALE GENOMIC DNA]</scope>
    <source>
        <strain evidence="7 8">VK23A</strain>
    </source>
</reference>
<feature type="domain" description="N-acetyltransferase" evidence="6">
    <location>
        <begin position="76"/>
        <end position="137"/>
    </location>
</feature>
<evidence type="ECO:0000259" key="6">
    <source>
        <dbReference type="Pfam" id="PF13508"/>
    </source>
</evidence>
<sequence length="161" mass="18154">MADDDRDAFDCGRESLNNWLRRYAWRNQQDGVSRTSIICDSASGLIAAYVTLSAGQIERAYLPKSSQRNRPDPVPIILLGQLAVGRQYQGRGCGRSLLLFALRTAVRFSTEIGCFGVLTHPLDDAVRDFYRSFDFEELPFDPKRSMIVRIADLRESGFGNE</sequence>
<proteinExistence type="predicted"/>
<protein>
    <submittedName>
        <fullName evidence="7">GNAT family N-acetyltransferase</fullName>
    </submittedName>
</protein>
<dbReference type="InterPro" id="IPR000182">
    <property type="entry name" value="GNAT_dom"/>
</dbReference>
<evidence type="ECO:0000256" key="3">
    <source>
        <dbReference type="ARBA" id="ARBA00022679"/>
    </source>
</evidence>